<dbReference type="NCBIfam" id="TIGR01764">
    <property type="entry name" value="excise"/>
    <property type="match status" value="1"/>
</dbReference>
<protein>
    <submittedName>
        <fullName evidence="2">Excisionase</fullName>
    </submittedName>
</protein>
<gene>
    <name evidence="2" type="ORF">SFOMI_5267</name>
</gene>
<dbReference type="GO" id="GO:0003677">
    <property type="term" value="F:DNA binding"/>
    <property type="evidence" value="ECO:0007669"/>
    <property type="project" value="InterPro"/>
</dbReference>
<reference evidence="2 3" key="2">
    <citation type="journal article" date="2013" name="Environ. Sci. Technol.">
        <title>The 4-tert-butylphenol-utilizing bacterium Sphingobium fuliginis OMI can degrade bisphenols via phenolic ring hydroxylation and meta-cleavage pathway.</title>
        <authorList>
            <person name="Ogata Y."/>
            <person name="Goda S."/>
            <person name="Toyama T."/>
            <person name="Sei K."/>
            <person name="Ike M."/>
        </authorList>
    </citation>
    <scope>NUCLEOTIDE SEQUENCE [LARGE SCALE GENOMIC DNA]</scope>
    <source>
        <strain evidence="2 3">OMI</strain>
    </source>
</reference>
<comment type="caution">
    <text evidence="2">The sequence shown here is derived from an EMBL/GenBank/DDBJ whole genome shotgun (WGS) entry which is preliminary data.</text>
</comment>
<reference evidence="2 3" key="1">
    <citation type="journal article" date="2013" name="Biodegradation">
        <title>Occurrence of 4-tert-butylphenol (4-t-BP) biodegradation in an aquatic sample caused by the presence of Spirodela polyrrhiza and isolation of a 4-t-BP-utilizing bacterium.</title>
        <authorList>
            <person name="Ogata Y."/>
            <person name="Toyama T."/>
            <person name="Yu N."/>
            <person name="Wang X."/>
            <person name="Sei K."/>
            <person name="Ike M."/>
        </authorList>
    </citation>
    <scope>NUCLEOTIDE SEQUENCE [LARGE SCALE GENOMIC DNA]</scope>
    <source>
        <strain evidence="2 3">OMI</strain>
    </source>
</reference>
<dbReference type="Proteomes" id="UP000221538">
    <property type="component" value="Unassembled WGS sequence"/>
</dbReference>
<sequence>MTMPAFAEEIGSRLPSAGEKDAANQLRKIIAAHAAGDAKLRLLEEGDKTPTEITLTPAISQLLMELLRHIGKGDAVTLVPISQMLTTQQAADVLNVSRPYLISLLNKKEIAHTLVGRHRRVRAEDLFAYKRERDGIRSKALDDLAAADAELF</sequence>
<dbReference type="InterPro" id="IPR041657">
    <property type="entry name" value="HTH_17"/>
</dbReference>
<name>A0A292ZIW8_SPHSA</name>
<dbReference type="Pfam" id="PF12728">
    <property type="entry name" value="HTH_17"/>
    <property type="match status" value="1"/>
</dbReference>
<feature type="domain" description="Helix-turn-helix" evidence="1">
    <location>
        <begin position="84"/>
        <end position="133"/>
    </location>
</feature>
<dbReference type="RefSeq" id="WP_061940014.1">
    <property type="nucleotide sequence ID" value="NZ_BEWI01000034.1"/>
</dbReference>
<dbReference type="AlphaFoldDB" id="A0A292ZIW8"/>
<organism evidence="2 3">
    <name type="scientific">Sphingobium fuliginis (strain ATCC 27551)</name>
    <dbReference type="NCBI Taxonomy" id="336203"/>
    <lineage>
        <taxon>Bacteria</taxon>
        <taxon>Pseudomonadati</taxon>
        <taxon>Pseudomonadota</taxon>
        <taxon>Alphaproteobacteria</taxon>
        <taxon>Sphingomonadales</taxon>
        <taxon>Sphingomonadaceae</taxon>
        <taxon>Sphingobium</taxon>
    </lineage>
</organism>
<evidence type="ECO:0000313" key="3">
    <source>
        <dbReference type="Proteomes" id="UP000221538"/>
    </source>
</evidence>
<evidence type="ECO:0000313" key="2">
    <source>
        <dbReference type="EMBL" id="GAY24682.1"/>
    </source>
</evidence>
<dbReference type="InterPro" id="IPR010093">
    <property type="entry name" value="SinI_DNA-bd"/>
</dbReference>
<evidence type="ECO:0000259" key="1">
    <source>
        <dbReference type="Pfam" id="PF12728"/>
    </source>
</evidence>
<accession>A0A292ZIW8</accession>
<dbReference type="EMBL" id="BEWI01000034">
    <property type="protein sequence ID" value="GAY24682.1"/>
    <property type="molecule type" value="Genomic_DNA"/>
</dbReference>
<proteinExistence type="predicted"/>